<dbReference type="InterPro" id="IPR045036">
    <property type="entry name" value="Spartin-like"/>
</dbReference>
<feature type="domain" description="Senescence" evidence="2">
    <location>
        <begin position="184"/>
        <end position="357"/>
    </location>
</feature>
<dbReference type="GO" id="GO:0005886">
    <property type="term" value="C:plasma membrane"/>
    <property type="evidence" value="ECO:0007669"/>
    <property type="project" value="TreeGrafter"/>
</dbReference>
<dbReference type="Proteomes" id="UP000242525">
    <property type="component" value="Unassembled WGS sequence"/>
</dbReference>
<dbReference type="STRING" id="1173061.A0A0J9XFZ8"/>
<dbReference type="GO" id="GO:0051301">
    <property type="term" value="P:cell division"/>
    <property type="evidence" value="ECO:0007669"/>
    <property type="project" value="TreeGrafter"/>
</dbReference>
<dbReference type="InterPro" id="IPR009686">
    <property type="entry name" value="Senescence/spartin_C"/>
</dbReference>
<evidence type="ECO:0000313" key="3">
    <source>
        <dbReference type="EMBL" id="CDO56483.1"/>
    </source>
</evidence>
<protein>
    <recommendedName>
        <fullName evidence="2">Senescence domain-containing protein</fullName>
    </recommendedName>
</protein>
<evidence type="ECO:0000259" key="2">
    <source>
        <dbReference type="Pfam" id="PF06911"/>
    </source>
</evidence>
<organism evidence="3 4">
    <name type="scientific">Geotrichum candidum</name>
    <name type="common">Oospora lactis</name>
    <name type="synonym">Dipodascus geotrichum</name>
    <dbReference type="NCBI Taxonomy" id="1173061"/>
    <lineage>
        <taxon>Eukaryota</taxon>
        <taxon>Fungi</taxon>
        <taxon>Dikarya</taxon>
        <taxon>Ascomycota</taxon>
        <taxon>Saccharomycotina</taxon>
        <taxon>Dipodascomycetes</taxon>
        <taxon>Dipodascales</taxon>
        <taxon>Dipodascaceae</taxon>
        <taxon>Geotrichum</taxon>
    </lineage>
</organism>
<name>A0A0J9XFZ8_GEOCN</name>
<accession>A0A0J9XFZ8</accession>
<keyword evidence="4" id="KW-1185">Reference proteome</keyword>
<feature type="region of interest" description="Disordered" evidence="1">
    <location>
        <begin position="376"/>
        <end position="414"/>
    </location>
</feature>
<dbReference type="EMBL" id="CCBN010000015">
    <property type="protein sequence ID" value="CDO56483.1"/>
    <property type="molecule type" value="Genomic_DNA"/>
</dbReference>
<gene>
    <name evidence="3" type="ORF">BN980_GECA15s01891g</name>
</gene>
<evidence type="ECO:0000256" key="1">
    <source>
        <dbReference type="SAM" id="MobiDB-lite"/>
    </source>
</evidence>
<reference evidence="3" key="1">
    <citation type="submission" date="2014-03" db="EMBL/GenBank/DDBJ databases">
        <authorList>
            <person name="Casaregola S."/>
        </authorList>
    </citation>
    <scope>NUCLEOTIDE SEQUENCE [LARGE SCALE GENOMIC DNA]</scope>
    <source>
        <strain evidence="3">CLIB 918</strain>
    </source>
</reference>
<proteinExistence type="predicted"/>
<dbReference type="OrthoDB" id="20821at2759"/>
<dbReference type="AlphaFoldDB" id="A0A0J9XFZ8"/>
<dbReference type="PANTHER" id="PTHR21068">
    <property type="entry name" value="SPARTIN"/>
    <property type="match status" value="1"/>
</dbReference>
<feature type="compositionally biased region" description="Basic and acidic residues" evidence="1">
    <location>
        <begin position="376"/>
        <end position="386"/>
    </location>
</feature>
<feature type="compositionally biased region" description="Low complexity" evidence="1">
    <location>
        <begin position="390"/>
        <end position="407"/>
    </location>
</feature>
<evidence type="ECO:0000313" key="4">
    <source>
        <dbReference type="Proteomes" id="UP000242525"/>
    </source>
</evidence>
<comment type="caution">
    <text evidence="3">The sequence shown here is derived from an EMBL/GenBank/DDBJ whole genome shotgun (WGS) entry which is preliminary data.</text>
</comment>
<sequence>MCAKITPEERLLLSIDNVTENYKKIGESVVGTLTLYLVSLQDDQMFLHISLPSGQSYPLPAYTSIKRVGSLEFLITANEYFTTDVTLQVTNLEDADTLEVIFKQFCSLPNISEGSSLILVDNADGQEVAALSDFTITESNNLSYDKTPVEVVINQEKHEALVRPADNPSEEPSQVILEYDPNDKILATGAGISQFLIYASRAMYSGMESTADWWVKNRPANEKPLVFKDTTKRNLQIASKYTGTGAYYTHKAVKTVSGAASSLGQRLMSSKKDPRDPNKGPGLFSRSLIAFSTVMDGIDESAQTVLQGATSSSTRMIGHSYGKEAENVSAEFGRSLKNCTMIYVDARGISRKAIVRGFGMGAIKGALGKGDVVLKEKEATPPKLPERLPSSNNSNSSIGSQSGQESGKYFVEKQ</sequence>
<dbReference type="PANTHER" id="PTHR21068:SF43">
    <property type="entry name" value="SPARTIN"/>
    <property type="match status" value="1"/>
</dbReference>
<dbReference type="Pfam" id="PF06911">
    <property type="entry name" value="Senescence"/>
    <property type="match status" value="1"/>
</dbReference>